<dbReference type="EMBL" id="GEFH01002038">
    <property type="protein sequence ID" value="JAP66543.1"/>
    <property type="molecule type" value="mRNA"/>
</dbReference>
<sequence length="547" mass="60586">SYLSDSTVGSACGFPDSDAELLHTIEQLRIKVNTLTSSLPPATLPVLYDIDTFLGIVAVQVTGSLDSPPESRMVLWNAIEKIADRLDTMASGISGGSPAPLPPPVAWKIPDFRGFHDDADWWIETVNDLGARYAWPDEYKRVVAISNLSNAAAAWHRYEGVNQQSWSEWSTRLIAVFGRIRQPNPVTSESYRLTTEEAAQEERHLEAVASSCSSSTERVGDYPGANTQLSPCSPPQITDSAAAPDASPLQVNATTFQPLETMIEAPGSGQIDITTDFSSQMERIRPDLPTYPREETLDRQLSDVSFSKEALTITATATTGEIASHFIHALGEVDEAMMTNIDDVIVIRGQNMQHPSPVCDMAHDHTSYDLLVSRTHGILSRSSSSFGISRRLGSIGELQNRRFGHKPLRRLAPLSRSPTAPQHRRTATSLDHSNISAVVRRTMACCQRSSPPFSNVHWSRRLHDIRILRSNQRRPLKESLAVPVVKSQRGRVLRRPQLHSQCRPPEVLLAILQARALQPRERPARHSQCRPPEKLFVAPQARSHGRV</sequence>
<evidence type="ECO:0000256" key="1">
    <source>
        <dbReference type="SAM" id="MobiDB-lite"/>
    </source>
</evidence>
<protein>
    <submittedName>
        <fullName evidence="2">Uncharacterized protein</fullName>
    </submittedName>
</protein>
<evidence type="ECO:0000313" key="2">
    <source>
        <dbReference type="EMBL" id="JAP66543.1"/>
    </source>
</evidence>
<feature type="region of interest" description="Disordered" evidence="1">
    <location>
        <begin position="520"/>
        <end position="547"/>
    </location>
</feature>
<accession>A0A131XHG9</accession>
<reference evidence="2" key="1">
    <citation type="journal article" date="2017" name="Ticks Tick Borne Dis.">
        <title>An insight into the sialome of Hyalomma excavatum.</title>
        <authorList>
            <person name="Ribeiro J.M."/>
            <person name="Slovak M."/>
            <person name="Francischetti I.M."/>
        </authorList>
    </citation>
    <scope>NUCLEOTIDE SEQUENCE</scope>
    <source>
        <strain evidence="2">Samish</strain>
        <tissue evidence="2">Salivary glands</tissue>
    </source>
</reference>
<proteinExistence type="evidence at transcript level"/>
<feature type="non-terminal residue" evidence="2">
    <location>
        <position position="1"/>
    </location>
</feature>
<dbReference type="AlphaFoldDB" id="A0A131XHG9"/>
<organism evidence="2">
    <name type="scientific">Hyalomma excavatum</name>
    <dbReference type="NCBI Taxonomy" id="257692"/>
    <lineage>
        <taxon>Eukaryota</taxon>
        <taxon>Metazoa</taxon>
        <taxon>Ecdysozoa</taxon>
        <taxon>Arthropoda</taxon>
        <taxon>Chelicerata</taxon>
        <taxon>Arachnida</taxon>
        <taxon>Acari</taxon>
        <taxon>Parasitiformes</taxon>
        <taxon>Ixodida</taxon>
        <taxon>Ixodoidea</taxon>
        <taxon>Ixodidae</taxon>
        <taxon>Hyalomminae</taxon>
        <taxon>Hyalomma</taxon>
    </lineage>
</organism>
<name>A0A131XHG9_9ACAR</name>